<dbReference type="Gene3D" id="3.40.50.300">
    <property type="entry name" value="P-loop containing nucleotide triphosphate hydrolases"/>
    <property type="match status" value="2"/>
</dbReference>
<dbReference type="PANTHER" id="PTHR43581">
    <property type="entry name" value="ATP/GTP PHOSPHATASE"/>
    <property type="match status" value="1"/>
</dbReference>
<accession>A0A977L0C9</accession>
<name>A0A977L0C9_9CYAN</name>
<reference evidence="2" key="1">
    <citation type="submission" date="2021-04" db="EMBL/GenBank/DDBJ databases">
        <title>Genome sequence of Woronichinia naegeliana from Washington state freshwater lake bloom.</title>
        <authorList>
            <person name="Dreher T.W."/>
        </authorList>
    </citation>
    <scope>NUCLEOTIDE SEQUENCE</scope>
    <source>
        <strain evidence="2">WA131</strain>
    </source>
</reference>
<dbReference type="AlphaFoldDB" id="A0A977L0C9"/>
<sequence>MRIKQISITKLFGIFDHVIPLNLDERITIIHGINGVGKTSILRLINGLFNGQYSELLIIPFQEIKIDFDFNTSICLKQNAKTFSNSITDELGFKSIIREVVYKIEENNENSEWLYLDNLIIQSDIKNSNYTLLKLDDLRKITENADSDFVGTLSLNKIQSLELIKLVELKEKELKKIGKSKLEIIQKSIFLYFIECQRLINNKSNTLTDNIVIHYAFDLTNKIQTQNTEYGKLSQSLDRTFPIRVIQKKASNDLTEKQLRQKLVYLETKRHQLINVGLLEKTEDSNFPITDNLDESTRKLLSLYVEDTEKKLNVFSDFAYRLEVFQRIINQRFTHKTLVIDQDKGFILKTSQDEVLSPTDLSSGEQHELVMLYELLFKVKPGSLIFIDEPEISLHVGWQVKFLEDLQEIVKLADIDILLATHSPDIINGRWDLTIELKGLSNERVHSTKS</sequence>
<dbReference type="GO" id="GO:0016887">
    <property type="term" value="F:ATP hydrolysis activity"/>
    <property type="evidence" value="ECO:0007669"/>
    <property type="project" value="InterPro"/>
</dbReference>
<dbReference type="InterPro" id="IPR051396">
    <property type="entry name" value="Bact_Antivir_Def_Nuclease"/>
</dbReference>
<organism evidence="2">
    <name type="scientific">Woronichinia naegeliana WA131</name>
    <dbReference type="NCBI Taxonomy" id="2824559"/>
    <lineage>
        <taxon>Bacteria</taxon>
        <taxon>Bacillati</taxon>
        <taxon>Cyanobacteriota</taxon>
        <taxon>Cyanophyceae</taxon>
        <taxon>Synechococcales</taxon>
        <taxon>Coelosphaeriaceae</taxon>
        <taxon>Woronichinia</taxon>
    </lineage>
</organism>
<dbReference type="InterPro" id="IPR027417">
    <property type="entry name" value="P-loop_NTPase"/>
</dbReference>
<dbReference type="SUPFAM" id="SSF52540">
    <property type="entry name" value="P-loop containing nucleoside triphosphate hydrolases"/>
    <property type="match status" value="1"/>
</dbReference>
<proteinExistence type="predicted"/>
<dbReference type="PANTHER" id="PTHR43581:SF2">
    <property type="entry name" value="EXCINUCLEASE ATPASE SUBUNIT"/>
    <property type="match status" value="1"/>
</dbReference>
<gene>
    <name evidence="2" type="ORF">KA717_11280</name>
</gene>
<dbReference type="EMBL" id="CP073041">
    <property type="protein sequence ID" value="UXE63184.1"/>
    <property type="molecule type" value="Genomic_DNA"/>
</dbReference>
<feature type="domain" description="Endonuclease GajA/Old nuclease/RecF-like AAA" evidence="1">
    <location>
        <begin position="1"/>
        <end position="427"/>
    </location>
</feature>
<dbReference type="InterPro" id="IPR041685">
    <property type="entry name" value="AAA_GajA/Old/RecF-like"/>
</dbReference>
<dbReference type="GO" id="GO:0005524">
    <property type="term" value="F:ATP binding"/>
    <property type="evidence" value="ECO:0007669"/>
    <property type="project" value="InterPro"/>
</dbReference>
<evidence type="ECO:0000313" key="2">
    <source>
        <dbReference type="EMBL" id="UXE63184.1"/>
    </source>
</evidence>
<dbReference type="Pfam" id="PF13175">
    <property type="entry name" value="AAA_15"/>
    <property type="match status" value="1"/>
</dbReference>
<evidence type="ECO:0000259" key="1">
    <source>
        <dbReference type="Pfam" id="PF13175"/>
    </source>
</evidence>
<dbReference type="Proteomes" id="UP001065613">
    <property type="component" value="Chromosome"/>
</dbReference>
<dbReference type="KEGG" id="wna:KA717_11280"/>
<protein>
    <submittedName>
        <fullName evidence="2">AAA family ATPase</fullName>
    </submittedName>
</protein>